<evidence type="ECO:0000313" key="6">
    <source>
        <dbReference type="Proteomes" id="UP000033483"/>
    </source>
</evidence>
<evidence type="ECO:0000313" key="5">
    <source>
        <dbReference type="EMBL" id="KKA30929.1"/>
    </source>
</evidence>
<dbReference type="OrthoDB" id="275000at2759"/>
<dbReference type="InterPro" id="IPR047859">
    <property type="entry name" value="Ribosomal_bL17_CS"/>
</dbReference>
<evidence type="ECO:0000256" key="3">
    <source>
        <dbReference type="ARBA" id="ARBA00023274"/>
    </source>
</evidence>
<dbReference type="SUPFAM" id="SSF64263">
    <property type="entry name" value="Prokaryotic ribosomal protein L17"/>
    <property type="match status" value="1"/>
</dbReference>
<accession>A0A0F4ZJY0</accession>
<organism evidence="5 6">
    <name type="scientific">Thielaviopsis punctulata</name>
    <dbReference type="NCBI Taxonomy" id="72032"/>
    <lineage>
        <taxon>Eukaryota</taxon>
        <taxon>Fungi</taxon>
        <taxon>Dikarya</taxon>
        <taxon>Ascomycota</taxon>
        <taxon>Pezizomycotina</taxon>
        <taxon>Sordariomycetes</taxon>
        <taxon>Hypocreomycetidae</taxon>
        <taxon>Microascales</taxon>
        <taxon>Ceratocystidaceae</taxon>
        <taxon>Thielaviopsis</taxon>
    </lineage>
</organism>
<evidence type="ECO:0000256" key="2">
    <source>
        <dbReference type="ARBA" id="ARBA00022980"/>
    </source>
</evidence>
<dbReference type="InterPro" id="IPR000456">
    <property type="entry name" value="Ribosomal_bL17"/>
</dbReference>
<evidence type="ECO:0008006" key="7">
    <source>
        <dbReference type="Google" id="ProtNLM"/>
    </source>
</evidence>
<dbReference type="PANTHER" id="PTHR14413">
    <property type="entry name" value="RIBOSOMAL PROTEIN L17"/>
    <property type="match status" value="1"/>
</dbReference>
<proteinExistence type="inferred from homology"/>
<name>A0A0F4ZJY0_9PEZI</name>
<comment type="caution">
    <text evidence="5">The sequence shown here is derived from an EMBL/GenBank/DDBJ whole genome shotgun (WGS) entry which is preliminary data.</text>
</comment>
<dbReference type="InterPro" id="IPR036373">
    <property type="entry name" value="Ribosomal_bL17_sf"/>
</dbReference>
<dbReference type="PANTHER" id="PTHR14413:SF16">
    <property type="entry name" value="LARGE RIBOSOMAL SUBUNIT PROTEIN BL17M"/>
    <property type="match status" value="1"/>
</dbReference>
<dbReference type="GO" id="GO:0003735">
    <property type="term" value="F:structural constituent of ribosome"/>
    <property type="evidence" value="ECO:0007669"/>
    <property type="project" value="InterPro"/>
</dbReference>
<evidence type="ECO:0000256" key="4">
    <source>
        <dbReference type="RuleBase" id="RU000660"/>
    </source>
</evidence>
<dbReference type="Proteomes" id="UP000033483">
    <property type="component" value="Unassembled WGS sequence"/>
</dbReference>
<dbReference type="AlphaFoldDB" id="A0A0F4ZJY0"/>
<keyword evidence="6" id="KW-1185">Reference proteome</keyword>
<dbReference type="GO" id="GO:0006412">
    <property type="term" value="P:translation"/>
    <property type="evidence" value="ECO:0007669"/>
    <property type="project" value="InterPro"/>
</dbReference>
<dbReference type="GO" id="GO:0005762">
    <property type="term" value="C:mitochondrial large ribosomal subunit"/>
    <property type="evidence" value="ECO:0007669"/>
    <property type="project" value="TreeGrafter"/>
</dbReference>
<keyword evidence="3 4" id="KW-0687">Ribonucleoprotein</keyword>
<comment type="similarity">
    <text evidence="1 4">Belongs to the bacterial ribosomal protein bL17 family.</text>
</comment>
<dbReference type="NCBIfam" id="TIGR00059">
    <property type="entry name" value="L17"/>
    <property type="match status" value="1"/>
</dbReference>
<protein>
    <recommendedName>
        <fullName evidence="7">Ribosomal protein L17</fullName>
    </recommendedName>
</protein>
<gene>
    <name evidence="5" type="ORF">TD95_004642</name>
</gene>
<keyword evidence="2 4" id="KW-0689">Ribosomal protein</keyword>
<dbReference type="Pfam" id="PF01196">
    <property type="entry name" value="Ribosomal_L17"/>
    <property type="match status" value="1"/>
</dbReference>
<reference evidence="5 6" key="1">
    <citation type="submission" date="2015-03" db="EMBL/GenBank/DDBJ databases">
        <authorList>
            <person name="Radwan O."/>
            <person name="Al-Naeli F.A."/>
            <person name="Rendon G.A."/>
            <person name="Fields C."/>
        </authorList>
    </citation>
    <scope>NUCLEOTIDE SEQUENCE [LARGE SCALE GENOMIC DNA]</scope>
    <source>
        <strain evidence="5">CR-DP1</strain>
    </source>
</reference>
<dbReference type="Gene3D" id="3.90.1030.10">
    <property type="entry name" value="Ribosomal protein L17"/>
    <property type="match status" value="1"/>
</dbReference>
<evidence type="ECO:0000256" key="1">
    <source>
        <dbReference type="ARBA" id="ARBA00008777"/>
    </source>
</evidence>
<dbReference type="EMBL" id="LAEV01000174">
    <property type="protein sequence ID" value="KKA30929.1"/>
    <property type="molecule type" value="Genomic_DNA"/>
</dbReference>
<sequence length="193" mass="22099">MAGGHVRYRHLSRTSAARQALLRGQVTQLVMHEHIKTTYAKAKETQRMADKLITLAKRDTVTSRKQVQAILYTPHDLLPKVFGTLKQRYADRAGGYTRVTRTEPHDSYDQAESAVLEFVDGPRDSRFMMTAMAVARDRARNVGSTDITKMNVKKVTRGRSPEEFEKMVQRLLTQYGHSLKQEFKPEHKVAKEL</sequence>
<dbReference type="PROSITE" id="PS01167">
    <property type="entry name" value="RIBOSOMAL_L17"/>
    <property type="match status" value="1"/>
</dbReference>